<dbReference type="Proteomes" id="UP000194153">
    <property type="component" value="Unassembled WGS sequence"/>
</dbReference>
<keyword evidence="2" id="KW-1185">Reference proteome</keyword>
<accession>A0ABQ0MIW8</accession>
<comment type="caution">
    <text evidence="1">The sequence shown here is derived from an EMBL/GenBank/DDBJ whole genome shotgun (WGS) entry which is preliminary data.</text>
</comment>
<gene>
    <name evidence="1" type="ORF">GPEL0_01f2635</name>
</gene>
<name>A0ABQ0MIW8_9BACT</name>
<evidence type="ECO:0000313" key="1">
    <source>
        <dbReference type="EMBL" id="GAW67024.1"/>
    </source>
</evidence>
<dbReference type="EMBL" id="BDQG01000001">
    <property type="protein sequence ID" value="GAW67024.1"/>
    <property type="molecule type" value="Genomic_DNA"/>
</dbReference>
<proteinExistence type="predicted"/>
<organism evidence="1 2">
    <name type="scientific">Geoanaerobacter pelophilus</name>
    <dbReference type="NCBI Taxonomy" id="60036"/>
    <lineage>
        <taxon>Bacteria</taxon>
        <taxon>Pseudomonadati</taxon>
        <taxon>Thermodesulfobacteriota</taxon>
        <taxon>Desulfuromonadia</taxon>
        <taxon>Geobacterales</taxon>
        <taxon>Geobacteraceae</taxon>
        <taxon>Geoanaerobacter</taxon>
    </lineage>
</organism>
<reference evidence="2" key="1">
    <citation type="submission" date="2017-05" db="EMBL/GenBank/DDBJ databases">
        <title>Draft genome sequence of Geobacter pelophilus, a iron(III)-reducing bacteria.</title>
        <authorList>
            <person name="Aoyagi T."/>
            <person name="Koike H."/>
            <person name="Morita T."/>
            <person name="Sato Y."/>
            <person name="Habe H."/>
            <person name="Hori T."/>
        </authorList>
    </citation>
    <scope>NUCLEOTIDE SEQUENCE [LARGE SCALE GENOMIC DNA]</scope>
    <source>
        <strain evidence="2">Drf2</strain>
    </source>
</reference>
<sequence>MTAPKSSPVPSCTALTVLFCVIATALPFAQGIFSNELLCVYK</sequence>
<protein>
    <submittedName>
        <fullName evidence="1">Uncharacterized protein</fullName>
    </submittedName>
</protein>
<evidence type="ECO:0000313" key="2">
    <source>
        <dbReference type="Proteomes" id="UP000194153"/>
    </source>
</evidence>